<feature type="non-terminal residue" evidence="1">
    <location>
        <position position="80"/>
    </location>
</feature>
<dbReference type="Proteomes" id="UP000243006">
    <property type="component" value="Unassembled WGS sequence"/>
</dbReference>
<reference evidence="1 2" key="1">
    <citation type="submission" date="2015-04" db="EMBL/GenBank/DDBJ databases">
        <title>Draft genome of the roundworm Trichinella nativa.</title>
        <authorList>
            <person name="Mitreva M."/>
        </authorList>
    </citation>
    <scope>NUCLEOTIDE SEQUENCE [LARGE SCALE GENOMIC DNA]</scope>
    <source>
        <strain evidence="1 2">ISS45</strain>
    </source>
</reference>
<proteinExistence type="predicted"/>
<evidence type="ECO:0000313" key="1">
    <source>
        <dbReference type="EMBL" id="OUC43299.1"/>
    </source>
</evidence>
<sequence>MSFFSCDVSCMPPFADEEVCFKKDLLIPPIFCPAKEMQTVRSAETPNETISDEEPLQSFDEWTKKKLEEQQNLKPIGKGR</sequence>
<dbReference type="AlphaFoldDB" id="A0A1Y3EI94"/>
<accession>A0A1Y3EI94</accession>
<dbReference type="EMBL" id="LVZM01015502">
    <property type="protein sequence ID" value="OUC43299.1"/>
    <property type="molecule type" value="Genomic_DNA"/>
</dbReference>
<organism evidence="1 2">
    <name type="scientific">Trichinella nativa</name>
    <dbReference type="NCBI Taxonomy" id="6335"/>
    <lineage>
        <taxon>Eukaryota</taxon>
        <taxon>Metazoa</taxon>
        <taxon>Ecdysozoa</taxon>
        <taxon>Nematoda</taxon>
        <taxon>Enoplea</taxon>
        <taxon>Dorylaimia</taxon>
        <taxon>Trichinellida</taxon>
        <taxon>Trichinellidae</taxon>
        <taxon>Trichinella</taxon>
    </lineage>
</organism>
<gene>
    <name evidence="1" type="ORF">D917_09843</name>
</gene>
<protein>
    <submittedName>
        <fullName evidence="1">Uncharacterized protein</fullName>
    </submittedName>
</protein>
<comment type="caution">
    <text evidence="1">The sequence shown here is derived from an EMBL/GenBank/DDBJ whole genome shotgun (WGS) entry which is preliminary data.</text>
</comment>
<evidence type="ECO:0000313" key="2">
    <source>
        <dbReference type="Proteomes" id="UP000243006"/>
    </source>
</evidence>
<name>A0A1Y3EI94_9BILA</name>